<keyword evidence="3" id="KW-1185">Reference proteome</keyword>
<reference evidence="2" key="1">
    <citation type="submission" date="2019-08" db="EMBL/GenBank/DDBJ databases">
        <title>The improved chromosome-level genome for the pearl oyster Pinctada fucata martensii using PacBio sequencing and Hi-C.</title>
        <authorList>
            <person name="Zheng Z."/>
        </authorList>
    </citation>
    <scope>NUCLEOTIDE SEQUENCE</scope>
    <source>
        <strain evidence="2">ZZ-2019</strain>
        <tissue evidence="2">Adductor muscle</tissue>
    </source>
</reference>
<evidence type="ECO:0000259" key="1">
    <source>
        <dbReference type="Pfam" id="PF13383"/>
    </source>
</evidence>
<dbReference type="EMBL" id="VSWD01000009">
    <property type="protein sequence ID" value="KAK3092247.1"/>
    <property type="molecule type" value="Genomic_DNA"/>
</dbReference>
<organism evidence="2 3">
    <name type="scientific">Pinctada imbricata</name>
    <name type="common">Atlantic pearl-oyster</name>
    <name type="synonym">Pinctada martensii</name>
    <dbReference type="NCBI Taxonomy" id="66713"/>
    <lineage>
        <taxon>Eukaryota</taxon>
        <taxon>Metazoa</taxon>
        <taxon>Spiralia</taxon>
        <taxon>Lophotrochozoa</taxon>
        <taxon>Mollusca</taxon>
        <taxon>Bivalvia</taxon>
        <taxon>Autobranchia</taxon>
        <taxon>Pteriomorphia</taxon>
        <taxon>Pterioida</taxon>
        <taxon>Pterioidea</taxon>
        <taxon>Pteriidae</taxon>
        <taxon>Pinctada</taxon>
    </lineage>
</organism>
<dbReference type="InterPro" id="IPR025714">
    <property type="entry name" value="Methyltranfer_dom"/>
</dbReference>
<proteinExistence type="predicted"/>
<dbReference type="Pfam" id="PF13383">
    <property type="entry name" value="Methyltransf_22"/>
    <property type="match status" value="1"/>
</dbReference>
<dbReference type="PANTHER" id="PTHR32026:SF10">
    <property type="entry name" value="METHYLTRANSFERASE-LIKE PROTEIN 24-RELATED"/>
    <property type="match status" value="1"/>
</dbReference>
<sequence length="182" mass="21118">MCLVYSFGLKFDWSFDENVSKTFDCEVHSFDPSMDLPFHMHSPGIYFHRIGIFDNDTNIQGVIRRSPLGKRRKSTWKVRTLQSILKDNGHLNHRIDILKLDVEGAEWAAFHNMISTWVLKNVKQLLVEFHGIGSTNRLLVIRQLYDEGFRVFWVHRNPVCGGHVENVPVCGCIETCFVNTHM</sequence>
<dbReference type="InterPro" id="IPR026913">
    <property type="entry name" value="METTL24"/>
</dbReference>
<protein>
    <recommendedName>
        <fullName evidence="1">Methyltransferase domain-containing protein</fullName>
    </recommendedName>
</protein>
<gene>
    <name evidence="2" type="ORF">FSP39_000301</name>
</gene>
<dbReference type="SUPFAM" id="SSF53335">
    <property type="entry name" value="S-adenosyl-L-methionine-dependent methyltransferases"/>
    <property type="match status" value="1"/>
</dbReference>
<dbReference type="Gene3D" id="3.40.50.150">
    <property type="entry name" value="Vaccinia Virus protein VP39"/>
    <property type="match status" value="1"/>
</dbReference>
<dbReference type="PANTHER" id="PTHR32026">
    <property type="entry name" value="METHYLTRANSFERASE-LIKE PROTEIN 24"/>
    <property type="match status" value="1"/>
</dbReference>
<feature type="domain" description="Methyltransferase" evidence="1">
    <location>
        <begin position="2"/>
        <end position="146"/>
    </location>
</feature>
<evidence type="ECO:0000313" key="3">
    <source>
        <dbReference type="Proteomes" id="UP001186944"/>
    </source>
</evidence>
<dbReference type="AlphaFoldDB" id="A0AA89BYD3"/>
<name>A0AA89BYD3_PINIB</name>
<comment type="caution">
    <text evidence="2">The sequence shown here is derived from an EMBL/GenBank/DDBJ whole genome shotgun (WGS) entry which is preliminary data.</text>
</comment>
<evidence type="ECO:0000313" key="2">
    <source>
        <dbReference type="EMBL" id="KAK3092247.1"/>
    </source>
</evidence>
<dbReference type="InterPro" id="IPR029063">
    <property type="entry name" value="SAM-dependent_MTases_sf"/>
</dbReference>
<accession>A0AA89BYD3</accession>
<dbReference type="Proteomes" id="UP001186944">
    <property type="component" value="Unassembled WGS sequence"/>
</dbReference>